<dbReference type="Proteomes" id="UP000314294">
    <property type="component" value="Unassembled WGS sequence"/>
</dbReference>
<evidence type="ECO:0000256" key="1">
    <source>
        <dbReference type="SAM" id="MobiDB-lite"/>
    </source>
</evidence>
<dbReference type="EMBL" id="SRLO01000457">
    <property type="protein sequence ID" value="TNN55381.1"/>
    <property type="molecule type" value="Genomic_DNA"/>
</dbReference>
<accession>A0A4Z2GQ18</accession>
<evidence type="ECO:0000313" key="2">
    <source>
        <dbReference type="EMBL" id="TNN55381.1"/>
    </source>
</evidence>
<dbReference type="AlphaFoldDB" id="A0A4Z2GQ18"/>
<feature type="compositionally biased region" description="Basic residues" evidence="1">
    <location>
        <begin position="73"/>
        <end position="83"/>
    </location>
</feature>
<feature type="region of interest" description="Disordered" evidence="1">
    <location>
        <begin position="24"/>
        <end position="105"/>
    </location>
</feature>
<gene>
    <name evidence="2" type="ORF">EYF80_034393</name>
</gene>
<evidence type="ECO:0000313" key="3">
    <source>
        <dbReference type="Proteomes" id="UP000314294"/>
    </source>
</evidence>
<keyword evidence="3" id="KW-1185">Reference proteome</keyword>
<name>A0A4Z2GQ18_9TELE</name>
<reference evidence="2 3" key="1">
    <citation type="submission" date="2019-03" db="EMBL/GenBank/DDBJ databases">
        <title>First draft genome of Liparis tanakae, snailfish: a comprehensive survey of snailfish specific genes.</title>
        <authorList>
            <person name="Kim W."/>
            <person name="Song I."/>
            <person name="Jeong J.-H."/>
            <person name="Kim D."/>
            <person name="Kim S."/>
            <person name="Ryu S."/>
            <person name="Song J.Y."/>
            <person name="Lee S.K."/>
        </authorList>
    </citation>
    <scope>NUCLEOTIDE SEQUENCE [LARGE SCALE GENOMIC DNA]</scope>
    <source>
        <tissue evidence="2">Muscle</tissue>
    </source>
</reference>
<organism evidence="2 3">
    <name type="scientific">Liparis tanakae</name>
    <name type="common">Tanaka's snailfish</name>
    <dbReference type="NCBI Taxonomy" id="230148"/>
    <lineage>
        <taxon>Eukaryota</taxon>
        <taxon>Metazoa</taxon>
        <taxon>Chordata</taxon>
        <taxon>Craniata</taxon>
        <taxon>Vertebrata</taxon>
        <taxon>Euteleostomi</taxon>
        <taxon>Actinopterygii</taxon>
        <taxon>Neopterygii</taxon>
        <taxon>Teleostei</taxon>
        <taxon>Neoteleostei</taxon>
        <taxon>Acanthomorphata</taxon>
        <taxon>Eupercaria</taxon>
        <taxon>Perciformes</taxon>
        <taxon>Cottioidei</taxon>
        <taxon>Cottales</taxon>
        <taxon>Liparidae</taxon>
        <taxon>Liparis</taxon>
    </lineage>
</organism>
<comment type="caution">
    <text evidence="2">The sequence shown here is derived from an EMBL/GenBank/DDBJ whole genome shotgun (WGS) entry which is preliminary data.</text>
</comment>
<protein>
    <submittedName>
        <fullName evidence="2">Uncharacterized protein</fullName>
    </submittedName>
</protein>
<sequence length="246" mass="27652">MSETDRQEQVVLDEGGQIQLRDHFVHPAFQEDPDPEAGQVLQGAGSPPQREHGLVELPVLLESQTRSAEASLKKKKKKKKQKKASAGVGAAPWPRRPPRGRVNATPPRFFHAVVNLPVPRRREAGQEARSRLRHTGTSAPLVYLVTALVPSDTACFASSPGSSSLTAVCTSLLVMVERLLHLKVCSFICEEKMRGRKFTLGRLLRDSVKKKNHQLHYWWSLNASRRHTQRTTALDCWSLTLKCFWH</sequence>
<proteinExistence type="predicted"/>